<evidence type="ECO:0000256" key="7">
    <source>
        <dbReference type="ARBA" id="ARBA00022723"/>
    </source>
</evidence>
<evidence type="ECO:0000256" key="12">
    <source>
        <dbReference type="ARBA" id="ARBA00037975"/>
    </source>
</evidence>
<protein>
    <submittedName>
        <fullName evidence="15">Cytochrome b/b6 domain-containing protein</fullName>
    </submittedName>
</protein>
<evidence type="ECO:0000256" key="5">
    <source>
        <dbReference type="ARBA" id="ARBA00022617"/>
    </source>
</evidence>
<feature type="transmembrane region" description="Helical" evidence="13">
    <location>
        <begin position="142"/>
        <end position="164"/>
    </location>
</feature>
<dbReference type="GO" id="GO:0005886">
    <property type="term" value="C:plasma membrane"/>
    <property type="evidence" value="ECO:0007669"/>
    <property type="project" value="UniProtKB-SubCell"/>
</dbReference>
<dbReference type="Pfam" id="PF01292">
    <property type="entry name" value="Ni_hydr_CYTB"/>
    <property type="match status" value="1"/>
</dbReference>
<evidence type="ECO:0000313" key="15">
    <source>
        <dbReference type="EMBL" id="MBE9610300.1"/>
    </source>
</evidence>
<feature type="transmembrane region" description="Helical" evidence="13">
    <location>
        <begin position="93"/>
        <end position="112"/>
    </location>
</feature>
<dbReference type="InterPro" id="IPR052168">
    <property type="entry name" value="Cytochrome_b561_oxidase"/>
</dbReference>
<keyword evidence="16" id="KW-1185">Reference proteome</keyword>
<feature type="transmembrane region" description="Helical" evidence="13">
    <location>
        <begin position="50"/>
        <end position="73"/>
    </location>
</feature>
<dbReference type="GO" id="GO:0020037">
    <property type="term" value="F:heme binding"/>
    <property type="evidence" value="ECO:0007669"/>
    <property type="project" value="TreeGrafter"/>
</dbReference>
<evidence type="ECO:0000256" key="2">
    <source>
        <dbReference type="ARBA" id="ARBA00004651"/>
    </source>
</evidence>
<comment type="caution">
    <text evidence="15">The sequence shown here is derived from an EMBL/GenBank/DDBJ whole genome shotgun (WGS) entry which is preliminary data.</text>
</comment>
<evidence type="ECO:0000313" key="16">
    <source>
        <dbReference type="Proteomes" id="UP000604481"/>
    </source>
</evidence>
<feature type="transmembrane region" description="Helical" evidence="13">
    <location>
        <begin position="119"/>
        <end position="136"/>
    </location>
</feature>
<evidence type="ECO:0000256" key="11">
    <source>
        <dbReference type="ARBA" id="ARBA00023136"/>
    </source>
</evidence>
<keyword evidence="10" id="KW-0408">Iron</keyword>
<dbReference type="Proteomes" id="UP000604481">
    <property type="component" value="Unassembled WGS sequence"/>
</dbReference>
<keyword evidence="11 13" id="KW-0472">Membrane</keyword>
<dbReference type="SUPFAM" id="SSF81342">
    <property type="entry name" value="Transmembrane di-heme cytochromes"/>
    <property type="match status" value="1"/>
</dbReference>
<dbReference type="GO" id="GO:0022904">
    <property type="term" value="P:respiratory electron transport chain"/>
    <property type="evidence" value="ECO:0007669"/>
    <property type="project" value="InterPro"/>
</dbReference>
<comment type="cofactor">
    <cofactor evidence="1">
        <name>heme b</name>
        <dbReference type="ChEBI" id="CHEBI:60344"/>
    </cofactor>
</comment>
<gene>
    <name evidence="15" type="ORF">INR99_13195</name>
</gene>
<keyword evidence="9 13" id="KW-1133">Transmembrane helix</keyword>
<keyword evidence="7" id="KW-0479">Metal-binding</keyword>
<dbReference type="GO" id="GO:0009055">
    <property type="term" value="F:electron transfer activity"/>
    <property type="evidence" value="ECO:0007669"/>
    <property type="project" value="InterPro"/>
</dbReference>
<dbReference type="EMBL" id="JADFUA010000008">
    <property type="protein sequence ID" value="MBE9610300.1"/>
    <property type="molecule type" value="Genomic_DNA"/>
</dbReference>
<sequence length="206" mass="21821">MHDSVTHPYHPLSVVGHWLSALLALACMLAILLASFAGRGHPAYSLLMGLHLWSGQGLFLVNLLRLLALSAFGTPAPAACDDAQRLVARVLHGLLYALIGFLACSGGLLMLAHAAGQQWLGMSIPLLLTGGAVLMVGQVHQLAGMALVFVCLAHVLFSLALQLVSEQRPLQRMAPEGDLLDYLAAPQDSKGYARLDIADNKSLGNT</sequence>
<dbReference type="PANTHER" id="PTHR30529:SF1">
    <property type="entry name" value="CYTOCHROME B561 HOMOLOG 2"/>
    <property type="match status" value="1"/>
</dbReference>
<evidence type="ECO:0000256" key="3">
    <source>
        <dbReference type="ARBA" id="ARBA00022448"/>
    </source>
</evidence>
<accession>A0A8J7FJ55</accession>
<feature type="transmembrane region" description="Helical" evidence="13">
    <location>
        <begin position="18"/>
        <end position="38"/>
    </location>
</feature>
<name>A0A8J7FJ55_9NEIS</name>
<keyword evidence="6 13" id="KW-0812">Transmembrane</keyword>
<evidence type="ECO:0000256" key="1">
    <source>
        <dbReference type="ARBA" id="ARBA00001970"/>
    </source>
</evidence>
<keyword evidence="5" id="KW-0349">Heme</keyword>
<feature type="domain" description="Cytochrome b561 bacterial/Ni-hydrogenase" evidence="14">
    <location>
        <begin position="9"/>
        <end position="174"/>
    </location>
</feature>
<dbReference type="InterPro" id="IPR011577">
    <property type="entry name" value="Cyt_b561_bac/Ni-Hgenase"/>
</dbReference>
<evidence type="ECO:0000256" key="13">
    <source>
        <dbReference type="SAM" id="Phobius"/>
    </source>
</evidence>
<evidence type="ECO:0000256" key="10">
    <source>
        <dbReference type="ARBA" id="ARBA00023004"/>
    </source>
</evidence>
<comment type="subcellular location">
    <subcellularLocation>
        <location evidence="2">Cell membrane</location>
        <topology evidence="2">Multi-pass membrane protein</topology>
    </subcellularLocation>
</comment>
<evidence type="ECO:0000256" key="6">
    <source>
        <dbReference type="ARBA" id="ARBA00022692"/>
    </source>
</evidence>
<keyword evidence="4" id="KW-1003">Cell membrane</keyword>
<evidence type="ECO:0000259" key="14">
    <source>
        <dbReference type="Pfam" id="PF01292"/>
    </source>
</evidence>
<evidence type="ECO:0000256" key="9">
    <source>
        <dbReference type="ARBA" id="ARBA00022989"/>
    </source>
</evidence>
<evidence type="ECO:0000256" key="4">
    <source>
        <dbReference type="ARBA" id="ARBA00022475"/>
    </source>
</evidence>
<dbReference type="AlphaFoldDB" id="A0A8J7FJ55"/>
<dbReference type="PANTHER" id="PTHR30529">
    <property type="entry name" value="CYTOCHROME B561"/>
    <property type="match status" value="1"/>
</dbReference>
<reference evidence="15 16" key="1">
    <citation type="submission" date="2020-10" db="EMBL/GenBank/DDBJ databases">
        <title>The genome sequence of Chitinilyticum litopenaei 4Y14.</title>
        <authorList>
            <person name="Liu Y."/>
        </authorList>
    </citation>
    <scope>NUCLEOTIDE SEQUENCE [LARGE SCALE GENOMIC DNA]</scope>
    <source>
        <strain evidence="15 16">4Y14</strain>
    </source>
</reference>
<comment type="similarity">
    <text evidence="12">Belongs to the cytochrome b561 family.</text>
</comment>
<keyword evidence="3" id="KW-0813">Transport</keyword>
<dbReference type="GO" id="GO:0046872">
    <property type="term" value="F:metal ion binding"/>
    <property type="evidence" value="ECO:0007669"/>
    <property type="project" value="UniProtKB-KW"/>
</dbReference>
<organism evidence="15 16">
    <name type="scientific">Chitinilyticum piscinae</name>
    <dbReference type="NCBI Taxonomy" id="2866724"/>
    <lineage>
        <taxon>Bacteria</taxon>
        <taxon>Pseudomonadati</taxon>
        <taxon>Pseudomonadota</taxon>
        <taxon>Betaproteobacteria</taxon>
        <taxon>Neisseriales</taxon>
        <taxon>Chitinibacteraceae</taxon>
        <taxon>Chitinilyticum</taxon>
    </lineage>
</organism>
<keyword evidence="8" id="KW-0249">Electron transport</keyword>
<evidence type="ECO:0000256" key="8">
    <source>
        <dbReference type="ARBA" id="ARBA00022982"/>
    </source>
</evidence>
<dbReference type="InterPro" id="IPR016174">
    <property type="entry name" value="Di-haem_cyt_TM"/>
</dbReference>
<dbReference type="RefSeq" id="WP_194116827.1">
    <property type="nucleotide sequence ID" value="NZ_JADFUA010000008.1"/>
</dbReference>
<proteinExistence type="inferred from homology"/>